<evidence type="ECO:0000313" key="4">
    <source>
        <dbReference type="EMBL" id="GAA5097286.1"/>
    </source>
</evidence>
<accession>A0ABP9MJV7</accession>
<dbReference type="Pfam" id="PF17289">
    <property type="entry name" value="Terminase_6C"/>
    <property type="match status" value="1"/>
</dbReference>
<reference evidence="5" key="1">
    <citation type="journal article" date="2019" name="Int. J. Syst. Evol. Microbiol.">
        <title>The Global Catalogue of Microorganisms (GCM) 10K type strain sequencing project: providing services to taxonomists for standard genome sequencing and annotation.</title>
        <authorList>
            <consortium name="The Broad Institute Genomics Platform"/>
            <consortium name="The Broad Institute Genome Sequencing Center for Infectious Disease"/>
            <person name="Wu L."/>
            <person name="Ma J."/>
        </authorList>
    </citation>
    <scope>NUCLEOTIDE SEQUENCE [LARGE SCALE GENOMIC DNA]</scope>
    <source>
        <strain evidence="5">JCM 18424</strain>
    </source>
</reference>
<dbReference type="Gene3D" id="3.40.50.300">
    <property type="entry name" value="P-loop containing nucleotide triphosphate hydrolases"/>
    <property type="match status" value="1"/>
</dbReference>
<keyword evidence="5" id="KW-1185">Reference proteome</keyword>
<dbReference type="InterPro" id="IPR027417">
    <property type="entry name" value="P-loop_NTPase"/>
</dbReference>
<dbReference type="RefSeq" id="WP_345667286.1">
    <property type="nucleotide sequence ID" value="NZ_BAABKE010000002.1"/>
</dbReference>
<evidence type="ECO:0000313" key="5">
    <source>
        <dbReference type="Proteomes" id="UP001500631"/>
    </source>
</evidence>
<evidence type="ECO:0000259" key="3">
    <source>
        <dbReference type="Pfam" id="PF17289"/>
    </source>
</evidence>
<organism evidence="4 5">
    <name type="scientific">Wohlfahrtiimonas larvae</name>
    <dbReference type="NCBI Taxonomy" id="1157986"/>
    <lineage>
        <taxon>Bacteria</taxon>
        <taxon>Pseudomonadati</taxon>
        <taxon>Pseudomonadota</taxon>
        <taxon>Gammaproteobacteria</taxon>
        <taxon>Cardiobacteriales</taxon>
        <taxon>Ignatzschineriaceae</taxon>
        <taxon>Wohlfahrtiimonas</taxon>
    </lineage>
</organism>
<comment type="caution">
    <text evidence="4">The sequence shown here is derived from an EMBL/GenBank/DDBJ whole genome shotgun (WGS) entry which is preliminary data.</text>
</comment>
<dbReference type="EMBL" id="BAABKE010000002">
    <property type="protein sequence ID" value="GAA5097286.1"/>
    <property type="molecule type" value="Genomic_DNA"/>
</dbReference>
<feature type="domain" description="Terminase ATPase subunit N-terminal" evidence="2">
    <location>
        <begin position="14"/>
        <end position="70"/>
    </location>
</feature>
<sequence length="578" mass="66605">MKTLMMNLPNPALEPKQQARILFNLGWKEIDIARLLGISQPTVNSWKRSEKWEEATMFEKIQTALEVRYTFLVIKPEKSDKELKELKELGKQVKDLIMPPKTRSSAAKLSSKDFDWDKFVSRINEGFNDLFQFQKDIITTFDQLDQNPNFSSEYLLGKTRQAGLTHTFSFYRLMRLINQNNNQIYISASKNQAYQARTYIQKFVKEYADIEIGGRDKMTFKPGLEFYFLAANPATAQGYSGDVTCDEFLWMPRFDELTKVVSACATQERYNVAYLSSASSKDHPGHAFFFGDKWNRKHPKNKIDTSYDLLRKGHLGQDGKFRQIITIHDAVAGGLNLVNIDKLRMQYDDESFRQLFEFEFFDSNESAFSFDEMRKCMVDALEEWTDWHPYENPHRPIGREPVAIGYDPARSHDGSAVSVLAVPNAKYPYFRSIEKHIWRGSDYDEQAEKIQKIVNRYNVVHFGIDAQGIGVPVAERVEKFFPNLVRYQSSIETKSQFVLQAKNNFKNKMLRMDHGDSDVVSAFLAIKKKQTPSGLVTYASSRSDDIAHSDISWAMMYAMGYQKLDGSLATARSSVFIN</sequence>
<protein>
    <submittedName>
        <fullName evidence="4">Terminase ATPase subunit family protein</fullName>
    </submittedName>
</protein>
<proteinExistence type="predicted"/>
<dbReference type="Pfam" id="PF03237">
    <property type="entry name" value="Terminase_6N"/>
    <property type="match status" value="1"/>
</dbReference>
<evidence type="ECO:0000259" key="2">
    <source>
        <dbReference type="Pfam" id="PF06056"/>
    </source>
</evidence>
<keyword evidence="1" id="KW-1188">Viral release from host cell</keyword>
<gene>
    <name evidence="4" type="ORF">GCM10023338_08600</name>
</gene>
<dbReference type="Proteomes" id="UP001500631">
    <property type="component" value="Unassembled WGS sequence"/>
</dbReference>
<dbReference type="Pfam" id="PF06056">
    <property type="entry name" value="Terminase_5"/>
    <property type="match status" value="1"/>
</dbReference>
<dbReference type="InterPro" id="IPR035421">
    <property type="entry name" value="Terminase_6C"/>
</dbReference>
<dbReference type="Gene3D" id="3.30.420.240">
    <property type="match status" value="1"/>
</dbReference>
<feature type="domain" description="Terminase large subunit gp17-like C-terminal" evidence="3">
    <location>
        <begin position="404"/>
        <end position="559"/>
    </location>
</feature>
<evidence type="ECO:0000256" key="1">
    <source>
        <dbReference type="ARBA" id="ARBA00022612"/>
    </source>
</evidence>
<dbReference type="InterPro" id="IPR010332">
    <property type="entry name" value="ATPase_terminase-su_N"/>
</dbReference>
<name>A0ABP9MJV7_9GAMM</name>